<dbReference type="EMBL" id="OX465078">
    <property type="protein sequence ID" value="CAI9273396.1"/>
    <property type="molecule type" value="Genomic_DNA"/>
</dbReference>
<dbReference type="GO" id="GO:0006904">
    <property type="term" value="P:vesicle docking involved in exocytosis"/>
    <property type="evidence" value="ECO:0007669"/>
    <property type="project" value="InterPro"/>
</dbReference>
<keyword evidence="1 3" id="KW-0813">Transport</keyword>
<evidence type="ECO:0000256" key="3">
    <source>
        <dbReference type="RuleBase" id="RU367079"/>
    </source>
</evidence>
<feature type="compositionally biased region" description="Polar residues" evidence="4">
    <location>
        <begin position="456"/>
        <end position="476"/>
    </location>
</feature>
<dbReference type="AlphaFoldDB" id="A0AA35YG69"/>
<feature type="region of interest" description="Disordered" evidence="4">
    <location>
        <begin position="242"/>
        <end position="286"/>
    </location>
</feature>
<dbReference type="GO" id="GO:0090522">
    <property type="term" value="P:vesicle tethering involved in exocytosis"/>
    <property type="evidence" value="ECO:0007669"/>
    <property type="project" value="UniProtKB-UniRule"/>
</dbReference>
<reference evidence="6" key="1">
    <citation type="submission" date="2023-04" db="EMBL/GenBank/DDBJ databases">
        <authorList>
            <person name="Vijverberg K."/>
            <person name="Xiong W."/>
            <person name="Schranz E."/>
        </authorList>
    </citation>
    <scope>NUCLEOTIDE SEQUENCE</scope>
</reference>
<sequence length="1056" mass="117104">MGLFDNLPVPQDKAYLRDDLENVDESWTVARFDSLPHVVHILTSKDRDAEVQTLKDQSDIVEEVVDEVVQTYHGGFNRAIQNYSQILRLFSESTQSIRTLKVDLGNAKKVISARNKQLHQLWYRSMTLRHIISLLDQIENIAQVPSRINKLIDDNQFYAAVQVHVQSSRMLEREGLQTVGALQDVRSELTKLRGVLFYKVLESLHAHLYNTGEYSSATPSMNEKDDAIPTTTVAAFSMNHSQSLSRRTRLQKGDSHVGIASSVDGGSSYDGHDDDDNQDSADMKNTARLPTWLTESTPDEFVEIMRKSESPIHVKYLQTMVECLCMLGKVAAAGAIMCQRLRPTIHEVITSKIKAQAEYVNSCRAGVGQAARTATTGLHYVKGQLQSYQLPKHKQKNGSLLAGTLLAVSPVSPVMAPMGAAQNAAKELLDSILDAIVRIFDNHVVVGELLESKSSQKAPMNTPKSMVTEISGNPDSESSKDTGGYTIGFSMTVLQSECQQLICEILRATPEAASADAAVQTARLANKAPSKEKGDKTEDGLTFAFRFTDASVSSQGADLIRQGRNRKGQNVQEGYGSSSLLPEQGIYLAASVYRPVLQFTDKIAAMLPQKYSQLGNDGLLAFVENFVKDHFLPTMFVDYRKGVQQAISSPAAFRPRANPATAYTPSVSKGRPVLQGLLTIDFLAKEVLGWAQAMPKFSGDLVKYVQTFLERTYERCRASYTEAVLEKQSYMLIGRHDIENLMRHDPASAFLPTSLAHAHAHAHANGDNHIADAESDGVELEISALLMKLRPIKQESLIRDNNKLILLASLSDSLEYIADSIERFGNASAKASDEEVEQEQKDVKPTPGHGHHKRNASVAHKDLASFADDYRKLAIDCLKVLRVEMQLETVFNMQVMATREYLEDQDAEEPDDYVISLITQITRRDEVIGPFIAPTKRNYVFGGICAVASHASIKALAEMKRINLFGVQQICRNTIALEQALSAIPSIDNESVQMRLDHVRTYYELLNMPVEALLAFVTEHDTLFTAIEYYNLLKVQVPGREVPDDAKGRMAEILPI</sequence>
<name>A0AA35YG69_LACSI</name>
<dbReference type="GO" id="GO:0006612">
    <property type="term" value="P:protein targeting to membrane"/>
    <property type="evidence" value="ECO:0007669"/>
    <property type="project" value="UniProtKB-UniRule"/>
</dbReference>
<keyword evidence="2 3" id="KW-0268">Exocytosis</keyword>
<gene>
    <name evidence="6" type="ORF">LSALG_LOCUS13547</name>
</gene>
<feature type="region of interest" description="Disordered" evidence="4">
    <location>
        <begin position="456"/>
        <end position="482"/>
    </location>
</feature>
<organism evidence="6 7">
    <name type="scientific">Lactuca saligna</name>
    <name type="common">Willowleaf lettuce</name>
    <dbReference type="NCBI Taxonomy" id="75948"/>
    <lineage>
        <taxon>Eukaryota</taxon>
        <taxon>Viridiplantae</taxon>
        <taxon>Streptophyta</taxon>
        <taxon>Embryophyta</taxon>
        <taxon>Tracheophyta</taxon>
        <taxon>Spermatophyta</taxon>
        <taxon>Magnoliopsida</taxon>
        <taxon>eudicotyledons</taxon>
        <taxon>Gunneridae</taxon>
        <taxon>Pentapetalae</taxon>
        <taxon>asterids</taxon>
        <taxon>campanulids</taxon>
        <taxon>Asterales</taxon>
        <taxon>Asteraceae</taxon>
        <taxon>Cichorioideae</taxon>
        <taxon>Cichorieae</taxon>
        <taxon>Lactucinae</taxon>
        <taxon>Lactuca</taxon>
    </lineage>
</organism>
<dbReference type="InterPro" id="IPR039682">
    <property type="entry name" value="Sec8/EXOC4"/>
</dbReference>
<evidence type="ECO:0000313" key="7">
    <source>
        <dbReference type="Proteomes" id="UP001177003"/>
    </source>
</evidence>
<evidence type="ECO:0000259" key="5">
    <source>
        <dbReference type="Pfam" id="PF04048"/>
    </source>
</evidence>
<feature type="domain" description="Exocyst complex component Sec8 N-terminal" evidence="5">
    <location>
        <begin position="16"/>
        <end position="150"/>
    </location>
</feature>
<keyword evidence="3" id="KW-0653">Protein transport</keyword>
<evidence type="ECO:0000256" key="2">
    <source>
        <dbReference type="ARBA" id="ARBA00022483"/>
    </source>
</evidence>
<dbReference type="Proteomes" id="UP001177003">
    <property type="component" value="Chromosome 2"/>
</dbReference>
<comment type="function">
    <text evidence="3">Component of the exocyst complex involved in the docking of exocytic vesicles with fusion sites on the plasma membrane.</text>
</comment>
<feature type="region of interest" description="Disordered" evidence="4">
    <location>
        <begin position="828"/>
        <end position="855"/>
    </location>
</feature>
<keyword evidence="7" id="KW-1185">Reference proteome</keyword>
<accession>A0AA35YG69</accession>
<dbReference type="Pfam" id="PF04048">
    <property type="entry name" value="Sec8_N"/>
    <property type="match status" value="1"/>
</dbReference>
<proteinExistence type="inferred from homology"/>
<dbReference type="GO" id="GO:0015031">
    <property type="term" value="P:protein transport"/>
    <property type="evidence" value="ECO:0007669"/>
    <property type="project" value="UniProtKB-KW"/>
</dbReference>
<protein>
    <recommendedName>
        <fullName evidence="3">Exocyst complex component Sec8</fullName>
    </recommendedName>
</protein>
<evidence type="ECO:0000256" key="1">
    <source>
        <dbReference type="ARBA" id="ARBA00022448"/>
    </source>
</evidence>
<dbReference type="InterPro" id="IPR007191">
    <property type="entry name" value="Sec8_exocyst_N"/>
</dbReference>
<dbReference type="PANTHER" id="PTHR14146:SF0">
    <property type="entry name" value="EXOCYST COMPLEX COMPONENT 4"/>
    <property type="match status" value="1"/>
</dbReference>
<dbReference type="GO" id="GO:0006893">
    <property type="term" value="P:Golgi to plasma membrane transport"/>
    <property type="evidence" value="ECO:0007669"/>
    <property type="project" value="TreeGrafter"/>
</dbReference>
<evidence type="ECO:0000256" key="4">
    <source>
        <dbReference type="SAM" id="MobiDB-lite"/>
    </source>
</evidence>
<dbReference type="PANTHER" id="PTHR14146">
    <property type="entry name" value="EXOCYST COMPLEX COMPONENT 4"/>
    <property type="match status" value="1"/>
</dbReference>
<comment type="similarity">
    <text evidence="3">Belongs to the SEC8 family.</text>
</comment>
<dbReference type="GO" id="GO:0000145">
    <property type="term" value="C:exocyst"/>
    <property type="evidence" value="ECO:0007669"/>
    <property type="project" value="UniProtKB-UniRule"/>
</dbReference>
<evidence type="ECO:0000313" key="6">
    <source>
        <dbReference type="EMBL" id="CAI9273396.1"/>
    </source>
</evidence>